<evidence type="ECO:0000313" key="4">
    <source>
        <dbReference type="Proteomes" id="UP001163328"/>
    </source>
</evidence>
<evidence type="ECO:0000259" key="2">
    <source>
        <dbReference type="Pfam" id="PF06580"/>
    </source>
</evidence>
<dbReference type="InterPro" id="IPR036890">
    <property type="entry name" value="HATPase_C_sf"/>
</dbReference>
<keyword evidence="4" id="KW-1185">Reference proteome</keyword>
<feature type="transmembrane region" description="Helical" evidence="1">
    <location>
        <begin position="36"/>
        <end position="58"/>
    </location>
</feature>
<evidence type="ECO:0000313" key="3">
    <source>
        <dbReference type="EMBL" id="UYW01970.1"/>
    </source>
</evidence>
<dbReference type="PANTHER" id="PTHR34220">
    <property type="entry name" value="SENSOR HISTIDINE KINASE YPDA"/>
    <property type="match status" value="1"/>
</dbReference>
<keyword evidence="1" id="KW-1133">Transmembrane helix</keyword>
<sequence>MNKVRYINNNLMIVLFWAFIATILIFQLLAVDEYDLHKAIIYSSMITSTFAIYVHLVLRKVIKRYIQTKRISSLILWVFITAFIASIILTLEDYTIDSFFSQDWNRHKETMLPQFFGMLMATILISGIAYSFELYRHHIETLKATQVLKDSLNDLKVKSIRQQLSPHFTFNILNNLQFLIQKDKNEALKLLSQYSKILRYYVYESQNKAILLNDEIAFLKTYLELEKDRLKDEAQVDVNISIEPNDLKIAPFILSTFVENAFKHLSTKHKWVSVSIQYKGNKLYMNVKNNHDDKINEQPKGMGLEQVKKRLQLIYPDKYILEFDKTNNVFSVQLNIKFE</sequence>
<keyword evidence="1" id="KW-0812">Transmembrane</keyword>
<gene>
    <name evidence="3" type="ORF">K5I29_03385</name>
</gene>
<accession>A0ABY6M089</accession>
<reference evidence="3" key="1">
    <citation type="submission" date="2021-08" db="EMBL/GenBank/DDBJ databases">
        <title>Flavobacterium sp. strain CC-SYL302.</title>
        <authorList>
            <person name="Lin S.-Y."/>
            <person name="Lee T.-H."/>
            <person name="Young C.-C."/>
        </authorList>
    </citation>
    <scope>NUCLEOTIDE SEQUENCE</scope>
    <source>
        <strain evidence="3">CC-SYL302</strain>
    </source>
</reference>
<organism evidence="3 4">
    <name type="scientific">Flavobacterium agricola</name>
    <dbReference type="NCBI Taxonomy" id="2870839"/>
    <lineage>
        <taxon>Bacteria</taxon>
        <taxon>Pseudomonadati</taxon>
        <taxon>Bacteroidota</taxon>
        <taxon>Flavobacteriia</taxon>
        <taxon>Flavobacteriales</taxon>
        <taxon>Flavobacteriaceae</taxon>
        <taxon>Flavobacterium</taxon>
    </lineage>
</organism>
<keyword evidence="3" id="KW-0808">Transferase</keyword>
<keyword evidence="1" id="KW-0472">Membrane</keyword>
<feature type="transmembrane region" description="Helical" evidence="1">
    <location>
        <begin position="70"/>
        <end position="91"/>
    </location>
</feature>
<dbReference type="EMBL" id="CP081495">
    <property type="protein sequence ID" value="UYW01970.1"/>
    <property type="molecule type" value="Genomic_DNA"/>
</dbReference>
<protein>
    <submittedName>
        <fullName evidence="3">Histidine kinase</fullName>
    </submittedName>
</protein>
<dbReference type="PANTHER" id="PTHR34220:SF7">
    <property type="entry name" value="SENSOR HISTIDINE KINASE YPDA"/>
    <property type="match status" value="1"/>
</dbReference>
<proteinExistence type="predicted"/>
<dbReference type="GO" id="GO:0016301">
    <property type="term" value="F:kinase activity"/>
    <property type="evidence" value="ECO:0007669"/>
    <property type="project" value="UniProtKB-KW"/>
</dbReference>
<feature type="domain" description="Signal transduction histidine kinase internal region" evidence="2">
    <location>
        <begin position="156"/>
        <end position="232"/>
    </location>
</feature>
<dbReference type="SUPFAM" id="SSF55874">
    <property type="entry name" value="ATPase domain of HSP90 chaperone/DNA topoisomerase II/histidine kinase"/>
    <property type="match status" value="1"/>
</dbReference>
<evidence type="ECO:0000256" key="1">
    <source>
        <dbReference type="SAM" id="Phobius"/>
    </source>
</evidence>
<name>A0ABY6M089_9FLAO</name>
<dbReference type="Pfam" id="PF06580">
    <property type="entry name" value="His_kinase"/>
    <property type="match status" value="1"/>
</dbReference>
<dbReference type="InterPro" id="IPR050640">
    <property type="entry name" value="Bact_2-comp_sensor_kinase"/>
</dbReference>
<feature type="transmembrane region" description="Helical" evidence="1">
    <location>
        <begin position="12"/>
        <end position="30"/>
    </location>
</feature>
<feature type="transmembrane region" description="Helical" evidence="1">
    <location>
        <begin position="111"/>
        <end position="132"/>
    </location>
</feature>
<dbReference type="RefSeq" id="WP_264434447.1">
    <property type="nucleotide sequence ID" value="NZ_CP081495.1"/>
</dbReference>
<keyword evidence="3" id="KW-0418">Kinase</keyword>
<dbReference type="Proteomes" id="UP001163328">
    <property type="component" value="Chromosome"/>
</dbReference>
<dbReference type="InterPro" id="IPR010559">
    <property type="entry name" value="Sig_transdc_His_kin_internal"/>
</dbReference>
<dbReference type="Gene3D" id="3.30.565.10">
    <property type="entry name" value="Histidine kinase-like ATPase, C-terminal domain"/>
    <property type="match status" value="1"/>
</dbReference>